<accession>A0ABS4K6L8</accession>
<dbReference type="PANTHER" id="PTHR43420:SF44">
    <property type="entry name" value="ACETYLTRANSFERASE YPEA"/>
    <property type="match status" value="1"/>
</dbReference>
<dbReference type="InterPro" id="IPR016181">
    <property type="entry name" value="Acyl_CoA_acyltransferase"/>
</dbReference>
<protein>
    <submittedName>
        <fullName evidence="4">Ribosomal protein S18 acetylase RimI-like enzyme</fullName>
    </submittedName>
</protein>
<feature type="domain" description="N-acetyltransferase" evidence="3">
    <location>
        <begin position="13"/>
        <end position="162"/>
    </location>
</feature>
<gene>
    <name evidence="4" type="ORF">J2Z44_003269</name>
</gene>
<evidence type="ECO:0000256" key="2">
    <source>
        <dbReference type="ARBA" id="ARBA00023315"/>
    </source>
</evidence>
<comment type="caution">
    <text evidence="4">The sequence shown here is derived from an EMBL/GenBank/DDBJ whole genome shotgun (WGS) entry which is preliminary data.</text>
</comment>
<keyword evidence="2" id="KW-0012">Acyltransferase</keyword>
<keyword evidence="1" id="KW-0808">Transferase</keyword>
<dbReference type="SUPFAM" id="SSF55729">
    <property type="entry name" value="Acyl-CoA N-acyltransferases (Nat)"/>
    <property type="match status" value="1"/>
</dbReference>
<evidence type="ECO:0000313" key="4">
    <source>
        <dbReference type="EMBL" id="MBP2023432.1"/>
    </source>
</evidence>
<dbReference type="CDD" id="cd04301">
    <property type="entry name" value="NAT_SF"/>
    <property type="match status" value="1"/>
</dbReference>
<organism evidence="4 5">
    <name type="scientific">Clostridium punense</name>
    <dbReference type="NCBI Taxonomy" id="1054297"/>
    <lineage>
        <taxon>Bacteria</taxon>
        <taxon>Bacillati</taxon>
        <taxon>Bacillota</taxon>
        <taxon>Clostridia</taxon>
        <taxon>Eubacteriales</taxon>
        <taxon>Clostridiaceae</taxon>
        <taxon>Clostridium</taxon>
    </lineage>
</organism>
<dbReference type="PANTHER" id="PTHR43420">
    <property type="entry name" value="ACETYLTRANSFERASE"/>
    <property type="match status" value="1"/>
</dbReference>
<evidence type="ECO:0000259" key="3">
    <source>
        <dbReference type="PROSITE" id="PS51186"/>
    </source>
</evidence>
<keyword evidence="5" id="KW-1185">Reference proteome</keyword>
<dbReference type="PROSITE" id="PS51186">
    <property type="entry name" value="GNAT"/>
    <property type="match status" value="1"/>
</dbReference>
<dbReference type="EMBL" id="JAGGLL010000028">
    <property type="protein sequence ID" value="MBP2023432.1"/>
    <property type="molecule type" value="Genomic_DNA"/>
</dbReference>
<name>A0ABS4K6L8_9CLOT</name>
<dbReference type="Proteomes" id="UP001519308">
    <property type="component" value="Unassembled WGS sequence"/>
</dbReference>
<dbReference type="InterPro" id="IPR050680">
    <property type="entry name" value="YpeA/RimI_acetyltransf"/>
</dbReference>
<dbReference type="Gene3D" id="3.40.630.30">
    <property type="match status" value="1"/>
</dbReference>
<sequence>MRIQLKKTSLKPVEISSQFHVKKLLLEGIELEESLKYYLSKFIVGILDPDTVGQKPDKFISNLQKGILGDFSNRYIITAHDNDETIGILIGLPQKEQLLHIYSLHISPEYRYKGVGSTLLSKCINDMCTSNVTDLIIDVHMDNTPAYNLYKKFNFIEITDNK</sequence>
<dbReference type="RefSeq" id="WP_021281696.1">
    <property type="nucleotide sequence ID" value="NZ_JAGGLL010000028.1"/>
</dbReference>
<evidence type="ECO:0000313" key="5">
    <source>
        <dbReference type="Proteomes" id="UP001519308"/>
    </source>
</evidence>
<dbReference type="InterPro" id="IPR000182">
    <property type="entry name" value="GNAT_dom"/>
</dbReference>
<evidence type="ECO:0000256" key="1">
    <source>
        <dbReference type="ARBA" id="ARBA00022679"/>
    </source>
</evidence>
<proteinExistence type="predicted"/>
<dbReference type="Pfam" id="PF00583">
    <property type="entry name" value="Acetyltransf_1"/>
    <property type="match status" value="1"/>
</dbReference>
<reference evidence="4 5" key="1">
    <citation type="submission" date="2021-03" db="EMBL/GenBank/DDBJ databases">
        <title>Genomic Encyclopedia of Type Strains, Phase IV (KMG-IV): sequencing the most valuable type-strain genomes for metagenomic binning, comparative biology and taxonomic classification.</title>
        <authorList>
            <person name="Goeker M."/>
        </authorList>
    </citation>
    <scope>NUCLEOTIDE SEQUENCE [LARGE SCALE GENOMIC DNA]</scope>
    <source>
        <strain evidence="4 5">DSM 28650</strain>
    </source>
</reference>